<dbReference type="AlphaFoldDB" id="Q746X9"/>
<feature type="signal peptide" evidence="2">
    <location>
        <begin position="1"/>
        <end position="21"/>
    </location>
</feature>
<gene>
    <name evidence="4" type="ordered locus">GSU3389</name>
</gene>
<reference evidence="4 5" key="1">
    <citation type="journal article" date="2003" name="Science">
        <title>Genome of Geobacter sulfurreducens: metal reduction in subsurface environments.</title>
        <authorList>
            <person name="Methe B.A."/>
            <person name="Nelson K.E."/>
            <person name="Eisen J.A."/>
            <person name="Paulsen I.T."/>
            <person name="Nelson W."/>
            <person name="Heidelberg J.F."/>
            <person name="Wu D."/>
            <person name="Wu M."/>
            <person name="Ward N."/>
            <person name="Beanan M.J."/>
            <person name="Dodson R.J."/>
            <person name="Madupu R."/>
            <person name="Brinkac L.M."/>
            <person name="Daugherty S.C."/>
            <person name="DeBoy R.T."/>
            <person name="Durkin A.S."/>
            <person name="Gwinn M."/>
            <person name="Kolonay J.F."/>
            <person name="Sullivan S.A."/>
            <person name="Haft D.H."/>
            <person name="Selengut J."/>
            <person name="Davidsen T.M."/>
            <person name="Zafar N."/>
            <person name="White O."/>
            <person name="Tran B."/>
            <person name="Romero C."/>
            <person name="Forberger H.A."/>
            <person name="Weidman J."/>
            <person name="Khouri H."/>
            <person name="Feldblyum T.V."/>
            <person name="Utterback T.R."/>
            <person name="Van Aken S.E."/>
            <person name="Lovley D.R."/>
            <person name="Fraser C.M."/>
        </authorList>
    </citation>
    <scope>NUCLEOTIDE SEQUENCE [LARGE SCALE GENOMIC DNA]</scope>
    <source>
        <strain evidence="5">ATCC 51573 / DSM 12127 / PCA</strain>
    </source>
</reference>
<feature type="region of interest" description="Disordered" evidence="1">
    <location>
        <begin position="177"/>
        <end position="209"/>
    </location>
</feature>
<protein>
    <submittedName>
        <fullName evidence="4">FecR domain protein</fullName>
    </submittedName>
</protein>
<dbReference type="STRING" id="243231.GSU3389"/>
<dbReference type="RefSeq" id="WP_010944000.1">
    <property type="nucleotide sequence ID" value="NC_002939.5"/>
</dbReference>
<dbReference type="Proteomes" id="UP000000577">
    <property type="component" value="Chromosome"/>
</dbReference>
<evidence type="ECO:0000259" key="3">
    <source>
        <dbReference type="Pfam" id="PF04773"/>
    </source>
</evidence>
<evidence type="ECO:0000256" key="1">
    <source>
        <dbReference type="SAM" id="MobiDB-lite"/>
    </source>
</evidence>
<name>Q746X9_GEOSL</name>
<dbReference type="OrthoDB" id="5485224at2"/>
<feature type="compositionally biased region" description="Basic and acidic residues" evidence="1">
    <location>
        <begin position="193"/>
        <end position="209"/>
    </location>
</feature>
<dbReference type="Gene3D" id="2.60.120.1440">
    <property type="match status" value="1"/>
</dbReference>
<reference evidence="4 5" key="2">
    <citation type="journal article" date="2012" name="BMC Genomics">
        <title>Comparative genomic analysis of Geobacter sulfurreducens KN400, a strain with enhanced capacity for extracellular electron transfer and electricity production.</title>
        <authorList>
            <person name="Butler J.E."/>
            <person name="Young N.D."/>
            <person name="Aklujkar M."/>
            <person name="Lovley D.R."/>
        </authorList>
    </citation>
    <scope>NUCLEOTIDE SEQUENCE [LARGE SCALE GENOMIC DNA]</scope>
    <source>
        <strain evidence="5">ATCC 51573 / DSM 12127 / PCA</strain>
    </source>
</reference>
<dbReference type="PANTHER" id="PTHR38731:SF3">
    <property type="entry name" value="BLL6125 PROTEIN"/>
    <property type="match status" value="1"/>
</dbReference>
<dbReference type="InParanoid" id="Q746X9"/>
<keyword evidence="5" id="KW-1185">Reference proteome</keyword>
<evidence type="ECO:0000313" key="4">
    <source>
        <dbReference type="EMBL" id="AAR36779.1"/>
    </source>
</evidence>
<dbReference type="SMR" id="Q746X9"/>
<dbReference type="Pfam" id="PF04773">
    <property type="entry name" value="FecR"/>
    <property type="match status" value="1"/>
</dbReference>
<feature type="chain" id="PRO_5004286117" evidence="2">
    <location>
        <begin position="22"/>
        <end position="209"/>
    </location>
</feature>
<evidence type="ECO:0000256" key="2">
    <source>
        <dbReference type="SAM" id="SignalP"/>
    </source>
</evidence>
<dbReference type="HOGENOM" id="CLU_1313943_0_0_7"/>
<dbReference type="KEGG" id="gsu:GSU3389"/>
<dbReference type="EnsemblBacteria" id="AAR36779">
    <property type="protein sequence ID" value="AAR36779"/>
    <property type="gene ID" value="GSU3389"/>
</dbReference>
<feature type="domain" description="FecR protein" evidence="3">
    <location>
        <begin position="59"/>
        <end position="154"/>
    </location>
</feature>
<dbReference type="eggNOG" id="COG3266">
    <property type="taxonomic scope" value="Bacteria"/>
</dbReference>
<organism evidence="4 5">
    <name type="scientific">Geobacter sulfurreducens (strain ATCC 51573 / DSM 12127 / PCA)</name>
    <dbReference type="NCBI Taxonomy" id="243231"/>
    <lineage>
        <taxon>Bacteria</taxon>
        <taxon>Pseudomonadati</taxon>
        <taxon>Thermodesulfobacteriota</taxon>
        <taxon>Desulfuromonadia</taxon>
        <taxon>Geobacterales</taxon>
        <taxon>Geobacteraceae</taxon>
        <taxon>Geobacter</taxon>
    </lineage>
</organism>
<sequence>MKLVGFLCAVAIILLPFHSPGADSRDAELTFVAGEVFVKYEDVEEWVAADRGMPLAEGDQLWVAEGGRVEVSLRNGGAIRLDEFSVVDVLVLDRDNAQFFMVAGDLYGVYPSGKPEMEVETPFGSLQPRARTTFRVALADEGDAVQVDVLKGNVLAETAGGTTRIEGGTSWYLEEGSTELTPLDPPDEWDEWNLERSRPAGPKDHGQRM</sequence>
<dbReference type="PANTHER" id="PTHR38731">
    <property type="entry name" value="LIPL45-RELATED LIPOPROTEIN-RELATED"/>
    <property type="match status" value="1"/>
</dbReference>
<proteinExistence type="predicted"/>
<dbReference type="DNASU" id="2686297"/>
<dbReference type="PATRIC" id="fig|243231.5.peg.3412"/>
<accession>Q746X9</accession>
<evidence type="ECO:0000313" key="5">
    <source>
        <dbReference type="Proteomes" id="UP000000577"/>
    </source>
</evidence>
<dbReference type="EMBL" id="AE017180">
    <property type="protein sequence ID" value="AAR36779.1"/>
    <property type="molecule type" value="Genomic_DNA"/>
</dbReference>
<keyword evidence="2" id="KW-0732">Signal</keyword>
<dbReference type="InterPro" id="IPR006860">
    <property type="entry name" value="FecR"/>
</dbReference>